<protein>
    <recommendedName>
        <fullName evidence="2">Thioesterase TesA-like domain-containing protein</fullName>
    </recommendedName>
</protein>
<name>A0ABP7GCK3_9ACTN</name>
<feature type="region of interest" description="Disordered" evidence="1">
    <location>
        <begin position="1"/>
        <end position="28"/>
    </location>
</feature>
<feature type="domain" description="Thioesterase TesA-like" evidence="2">
    <location>
        <begin position="33"/>
        <end position="256"/>
    </location>
</feature>
<keyword evidence="4" id="KW-1185">Reference proteome</keyword>
<organism evidence="3 4">
    <name type="scientific">Streptomyces tremellae</name>
    <dbReference type="NCBI Taxonomy" id="1124239"/>
    <lineage>
        <taxon>Bacteria</taxon>
        <taxon>Bacillati</taxon>
        <taxon>Actinomycetota</taxon>
        <taxon>Actinomycetes</taxon>
        <taxon>Kitasatosporales</taxon>
        <taxon>Streptomycetaceae</taxon>
        <taxon>Streptomyces</taxon>
    </lineage>
</organism>
<gene>
    <name evidence="3" type="ORF">GCM10023082_61710</name>
</gene>
<dbReference type="PRINTS" id="PR00111">
    <property type="entry name" value="ABHYDROLASE"/>
</dbReference>
<dbReference type="Gene3D" id="3.40.50.1820">
    <property type="entry name" value="alpha/beta hydrolase"/>
    <property type="match status" value="1"/>
</dbReference>
<dbReference type="InterPro" id="IPR000073">
    <property type="entry name" value="AB_hydrolase_1"/>
</dbReference>
<evidence type="ECO:0000256" key="1">
    <source>
        <dbReference type="SAM" id="MobiDB-lite"/>
    </source>
</evidence>
<evidence type="ECO:0000313" key="4">
    <source>
        <dbReference type="Proteomes" id="UP001499884"/>
    </source>
</evidence>
<dbReference type="Pfam" id="PF12697">
    <property type="entry name" value="Abhydrolase_6"/>
    <property type="match status" value="1"/>
</dbReference>
<dbReference type="EMBL" id="BAABEP010000079">
    <property type="protein sequence ID" value="GAA3758810.1"/>
    <property type="molecule type" value="Genomic_DNA"/>
</dbReference>
<dbReference type="InterPro" id="IPR020802">
    <property type="entry name" value="TesA-like"/>
</dbReference>
<evidence type="ECO:0000259" key="2">
    <source>
        <dbReference type="SMART" id="SM00824"/>
    </source>
</evidence>
<dbReference type="InterPro" id="IPR050266">
    <property type="entry name" value="AB_hydrolase_sf"/>
</dbReference>
<dbReference type="InterPro" id="IPR029058">
    <property type="entry name" value="AB_hydrolase_fold"/>
</dbReference>
<dbReference type="SUPFAM" id="SSF53474">
    <property type="entry name" value="alpha/beta-Hydrolases"/>
    <property type="match status" value="1"/>
</dbReference>
<sequence>MARVRGDAEPGTPAPPGNGQEAGGKPDALPDVLALPGTFCAPAVFDRLAGALRGRCRLRALSWMTDAGSWTIASLAEWVAGTIERDGGRPVVLIGHSTGGAIALRTAARHPELLRGLMLINTGPHMRGHGDVGALIDAIGREGVPSVTRRVLGRSFARPPAAADLERLSAYGHSVTAAAAVEVLASQRGTDLTSVLPEVRVPTAVVHGRLDPVRDTAEAARTAAGFPDATLHLVEAGHSPMYECPDAVLAVLEELLVRTAR</sequence>
<proteinExistence type="predicted"/>
<accession>A0ABP7GCK3</accession>
<dbReference type="Proteomes" id="UP001499884">
    <property type="component" value="Unassembled WGS sequence"/>
</dbReference>
<dbReference type="PANTHER" id="PTHR43798">
    <property type="entry name" value="MONOACYLGLYCEROL LIPASE"/>
    <property type="match status" value="1"/>
</dbReference>
<dbReference type="SMART" id="SM00824">
    <property type="entry name" value="PKS_TE"/>
    <property type="match status" value="1"/>
</dbReference>
<reference evidence="4" key="1">
    <citation type="journal article" date="2019" name="Int. J. Syst. Evol. Microbiol.">
        <title>The Global Catalogue of Microorganisms (GCM) 10K type strain sequencing project: providing services to taxonomists for standard genome sequencing and annotation.</title>
        <authorList>
            <consortium name="The Broad Institute Genomics Platform"/>
            <consortium name="The Broad Institute Genome Sequencing Center for Infectious Disease"/>
            <person name="Wu L."/>
            <person name="Ma J."/>
        </authorList>
    </citation>
    <scope>NUCLEOTIDE SEQUENCE [LARGE SCALE GENOMIC DNA]</scope>
    <source>
        <strain evidence="4">JCM 30846</strain>
    </source>
</reference>
<comment type="caution">
    <text evidence="3">The sequence shown here is derived from an EMBL/GenBank/DDBJ whole genome shotgun (WGS) entry which is preliminary data.</text>
</comment>
<evidence type="ECO:0000313" key="3">
    <source>
        <dbReference type="EMBL" id="GAA3758810.1"/>
    </source>
</evidence>
<dbReference type="PANTHER" id="PTHR43798:SF33">
    <property type="entry name" value="HYDROLASE, PUTATIVE (AFU_ORTHOLOGUE AFUA_2G14860)-RELATED"/>
    <property type="match status" value="1"/>
</dbReference>